<dbReference type="Proteomes" id="UP000002051">
    <property type="component" value="Chromosome 8"/>
</dbReference>
<reference evidence="2 5" key="2">
    <citation type="journal article" date="2014" name="BMC Genomics">
        <title>An improved genome release (version Mt4.0) for the model legume Medicago truncatula.</title>
        <authorList>
            <person name="Tang H."/>
            <person name="Krishnakumar V."/>
            <person name="Bidwell S."/>
            <person name="Rosen B."/>
            <person name="Chan A."/>
            <person name="Zhou S."/>
            <person name="Gentzbittel L."/>
            <person name="Childs K.L."/>
            <person name="Yandell M."/>
            <person name="Gundlach H."/>
            <person name="Mayer K.F."/>
            <person name="Schwartz D.C."/>
            <person name="Town C.D."/>
        </authorList>
    </citation>
    <scope>GENOME REANNOTATION</scope>
    <source>
        <strain evidence="2">A17</strain>
        <strain evidence="4 5">cv. Jemalong A17</strain>
    </source>
</reference>
<protein>
    <submittedName>
        <fullName evidence="2">Transmembrane protein, putative</fullName>
    </submittedName>
</protein>
<evidence type="ECO:0000313" key="5">
    <source>
        <dbReference type="Proteomes" id="UP000002051"/>
    </source>
</evidence>
<keyword evidence="5" id="KW-1185">Reference proteome</keyword>
<dbReference type="AlphaFoldDB" id="A0A072U1Y2"/>
<accession>A0A072U1Y2</accession>
<proteinExistence type="predicted"/>
<reference evidence="3" key="4">
    <citation type="journal article" date="2018" name="Nat. Plants">
        <title>Whole-genome landscape of Medicago truncatula symbiotic genes.</title>
        <authorList>
            <person name="Pecrix Y."/>
            <person name="Gamas P."/>
            <person name="Carrere S."/>
        </authorList>
    </citation>
    <scope>NUCLEOTIDE SEQUENCE</scope>
    <source>
        <tissue evidence="3">Leaves</tissue>
    </source>
</reference>
<sequence>MEISKVCLVGVISFLFVSTAIGDILRNYEIKGGGRSLRGGSRRTPLTNSPPDPGLGPSTIDKRSTQNYGLNYDIKRLVPTGPTAIKFPPIQKPPTTTRSRRGESRRTPLSKGRDPITTPNSPFNYDIERLVPSGLSSIPIPPFEKLSTPIRKGGSRRTPLSKGKDPITYPDPPPKH</sequence>
<feature type="region of interest" description="Disordered" evidence="1">
    <location>
        <begin position="32"/>
        <end position="65"/>
    </location>
</feature>
<dbReference type="EMBL" id="PSQE01000008">
    <property type="protein sequence ID" value="RHN41084.1"/>
    <property type="molecule type" value="Genomic_DNA"/>
</dbReference>
<reference evidence="4" key="3">
    <citation type="submission" date="2015-04" db="UniProtKB">
        <authorList>
            <consortium name="EnsemblPlants"/>
        </authorList>
    </citation>
    <scope>IDENTIFICATION</scope>
    <source>
        <strain evidence="4">cv. Jemalong A17</strain>
    </source>
</reference>
<reference evidence="2 5" key="1">
    <citation type="journal article" date="2011" name="Nature">
        <title>The Medicago genome provides insight into the evolution of rhizobial symbioses.</title>
        <authorList>
            <person name="Young N.D."/>
            <person name="Debelle F."/>
            <person name="Oldroyd G.E."/>
            <person name="Geurts R."/>
            <person name="Cannon S.B."/>
            <person name="Udvardi M.K."/>
            <person name="Benedito V.A."/>
            <person name="Mayer K.F."/>
            <person name="Gouzy J."/>
            <person name="Schoof H."/>
            <person name="Van de Peer Y."/>
            <person name="Proost S."/>
            <person name="Cook D.R."/>
            <person name="Meyers B.C."/>
            <person name="Spannagl M."/>
            <person name="Cheung F."/>
            <person name="De Mita S."/>
            <person name="Krishnakumar V."/>
            <person name="Gundlach H."/>
            <person name="Zhou S."/>
            <person name="Mudge J."/>
            <person name="Bharti A.K."/>
            <person name="Murray J.D."/>
            <person name="Naoumkina M.A."/>
            <person name="Rosen B."/>
            <person name="Silverstein K.A."/>
            <person name="Tang H."/>
            <person name="Rombauts S."/>
            <person name="Zhao P.X."/>
            <person name="Zhou P."/>
            <person name="Barbe V."/>
            <person name="Bardou P."/>
            <person name="Bechner M."/>
            <person name="Bellec A."/>
            <person name="Berger A."/>
            <person name="Berges H."/>
            <person name="Bidwell S."/>
            <person name="Bisseling T."/>
            <person name="Choisne N."/>
            <person name="Couloux A."/>
            <person name="Denny R."/>
            <person name="Deshpande S."/>
            <person name="Dai X."/>
            <person name="Doyle J.J."/>
            <person name="Dudez A.M."/>
            <person name="Farmer A.D."/>
            <person name="Fouteau S."/>
            <person name="Franken C."/>
            <person name="Gibelin C."/>
            <person name="Gish J."/>
            <person name="Goldstein S."/>
            <person name="Gonzalez A.J."/>
            <person name="Green P.J."/>
            <person name="Hallab A."/>
            <person name="Hartog M."/>
            <person name="Hua A."/>
            <person name="Humphray S.J."/>
            <person name="Jeong D.H."/>
            <person name="Jing Y."/>
            <person name="Jocker A."/>
            <person name="Kenton S.M."/>
            <person name="Kim D.J."/>
            <person name="Klee K."/>
            <person name="Lai H."/>
            <person name="Lang C."/>
            <person name="Lin S."/>
            <person name="Macmil S.L."/>
            <person name="Magdelenat G."/>
            <person name="Matthews L."/>
            <person name="McCorrison J."/>
            <person name="Monaghan E.L."/>
            <person name="Mun J.H."/>
            <person name="Najar F.Z."/>
            <person name="Nicholson C."/>
            <person name="Noirot C."/>
            <person name="O'Bleness M."/>
            <person name="Paule C.R."/>
            <person name="Poulain J."/>
            <person name="Prion F."/>
            <person name="Qin B."/>
            <person name="Qu C."/>
            <person name="Retzel E.F."/>
            <person name="Riddle C."/>
            <person name="Sallet E."/>
            <person name="Samain S."/>
            <person name="Samson N."/>
            <person name="Sanders I."/>
            <person name="Saurat O."/>
            <person name="Scarpelli C."/>
            <person name="Schiex T."/>
            <person name="Segurens B."/>
            <person name="Severin A.J."/>
            <person name="Sherrier D.J."/>
            <person name="Shi R."/>
            <person name="Sims S."/>
            <person name="Singer S.R."/>
            <person name="Sinharoy S."/>
            <person name="Sterck L."/>
            <person name="Viollet A."/>
            <person name="Wang B.B."/>
            <person name="Wang K."/>
            <person name="Wang M."/>
            <person name="Wang X."/>
            <person name="Warfsmann J."/>
            <person name="Weissenbach J."/>
            <person name="White D.D."/>
            <person name="White J.D."/>
            <person name="Wiley G.B."/>
            <person name="Wincker P."/>
            <person name="Xing Y."/>
            <person name="Yang L."/>
            <person name="Yao Z."/>
            <person name="Ying F."/>
            <person name="Zhai J."/>
            <person name="Zhou L."/>
            <person name="Zuber A."/>
            <person name="Denarie J."/>
            <person name="Dixon R.A."/>
            <person name="May G.D."/>
            <person name="Schwartz D.C."/>
            <person name="Rogers J."/>
            <person name="Quetier F."/>
            <person name="Town C.D."/>
            <person name="Roe B.A."/>
        </authorList>
    </citation>
    <scope>NUCLEOTIDE SEQUENCE [LARGE SCALE GENOMIC DNA]</scope>
    <source>
        <strain evidence="2">A17</strain>
        <strain evidence="4 5">cv. Jemalong A17</strain>
    </source>
</reference>
<evidence type="ECO:0000256" key="1">
    <source>
        <dbReference type="SAM" id="MobiDB-lite"/>
    </source>
</evidence>
<dbReference type="HOGENOM" id="CLU_1527458_0_0_1"/>
<evidence type="ECO:0000313" key="2">
    <source>
        <dbReference type="EMBL" id="KEH19785.1"/>
    </source>
</evidence>
<dbReference type="Gramene" id="rna47368">
    <property type="protein sequence ID" value="RHN41084.1"/>
    <property type="gene ID" value="gene47368"/>
</dbReference>
<dbReference type="Proteomes" id="UP000265566">
    <property type="component" value="Chromosome 8"/>
</dbReference>
<feature type="region of interest" description="Disordered" evidence="1">
    <location>
        <begin position="80"/>
        <end position="176"/>
    </location>
</feature>
<evidence type="ECO:0000313" key="3">
    <source>
        <dbReference type="EMBL" id="RHN41084.1"/>
    </source>
</evidence>
<keyword evidence="2" id="KW-0812">Transmembrane</keyword>
<feature type="compositionally biased region" description="Basic and acidic residues" evidence="1">
    <location>
        <begin position="100"/>
        <end position="114"/>
    </location>
</feature>
<evidence type="ECO:0000313" key="4">
    <source>
        <dbReference type="EnsemblPlants" id="KEH19785"/>
    </source>
</evidence>
<dbReference type="EMBL" id="CM001224">
    <property type="protein sequence ID" value="KEH19785.1"/>
    <property type="molecule type" value="Genomic_DNA"/>
</dbReference>
<keyword evidence="2" id="KW-0472">Membrane</keyword>
<dbReference type="EnsemblPlants" id="KEH19785">
    <property type="protein sequence ID" value="KEH19785"/>
    <property type="gene ID" value="MTR_8g468430"/>
</dbReference>
<gene>
    <name evidence="2" type="ordered locus">MTR_8g468430</name>
    <name evidence="3" type="ORF">MtrunA17_Chr8g0362261</name>
</gene>
<organism evidence="2 5">
    <name type="scientific">Medicago truncatula</name>
    <name type="common">Barrel medic</name>
    <name type="synonym">Medicago tribuloides</name>
    <dbReference type="NCBI Taxonomy" id="3880"/>
    <lineage>
        <taxon>Eukaryota</taxon>
        <taxon>Viridiplantae</taxon>
        <taxon>Streptophyta</taxon>
        <taxon>Embryophyta</taxon>
        <taxon>Tracheophyta</taxon>
        <taxon>Spermatophyta</taxon>
        <taxon>Magnoliopsida</taxon>
        <taxon>eudicotyledons</taxon>
        <taxon>Gunneridae</taxon>
        <taxon>Pentapetalae</taxon>
        <taxon>rosids</taxon>
        <taxon>fabids</taxon>
        <taxon>Fabales</taxon>
        <taxon>Fabaceae</taxon>
        <taxon>Papilionoideae</taxon>
        <taxon>50 kb inversion clade</taxon>
        <taxon>NPAAA clade</taxon>
        <taxon>Hologalegina</taxon>
        <taxon>IRL clade</taxon>
        <taxon>Trifolieae</taxon>
        <taxon>Medicago</taxon>
    </lineage>
</organism>
<name>A0A072U1Y2_MEDTR</name>